<dbReference type="Pfam" id="PF01484">
    <property type="entry name" value="Col_cuticle_N"/>
    <property type="match status" value="1"/>
</dbReference>
<feature type="domain" description="Nematode cuticle collagen N-terminal" evidence="3">
    <location>
        <begin position="5"/>
        <end position="57"/>
    </location>
</feature>
<dbReference type="Proteomes" id="UP000887560">
    <property type="component" value="Unplaced"/>
</dbReference>
<dbReference type="Pfam" id="PF01391">
    <property type="entry name" value="Collagen"/>
    <property type="match status" value="1"/>
</dbReference>
<dbReference type="PANTHER" id="PTHR24637:SF421">
    <property type="entry name" value="CUTICLE COLLAGEN DPY-2"/>
    <property type="match status" value="1"/>
</dbReference>
<evidence type="ECO:0000259" key="3">
    <source>
        <dbReference type="SMART" id="SM01088"/>
    </source>
</evidence>
<keyword evidence="4" id="KW-1185">Reference proteome</keyword>
<proteinExistence type="predicted"/>
<reference evidence="5" key="1">
    <citation type="submission" date="2022-11" db="UniProtKB">
        <authorList>
            <consortium name="WormBaseParasite"/>
        </authorList>
    </citation>
    <scope>IDENTIFICATION</scope>
</reference>
<evidence type="ECO:0000313" key="5">
    <source>
        <dbReference type="WBParaSite" id="scf7180000419775.g4303"/>
    </source>
</evidence>
<dbReference type="InterPro" id="IPR002486">
    <property type="entry name" value="Col_cuticle_N"/>
</dbReference>
<sequence length="252" mass="25409">MKVHTATFLASSISGLSLIASLVFIANICSDVAQLWLDLDQEIGVFRAETDDLWRDMVNIGRSRQRRDTGYEEKPSKKGYDEGVNAPAAPTGVNPPSVPPSIQSSSPGSGGCNCLTGAANKCPAGPPGPKGVSGPPGKDGLDGQPGVNGKDALDVTPDGRDAEQPIGRQGPRGPKGPQGPRGPEGDAGISAPAGEAGPQGPPGGPGPQGSPGNQGTAGEEGNPGRTGRDAEYCPCPQRSAEVKGGKGYGRKA</sequence>
<keyword evidence="1" id="KW-0677">Repeat</keyword>
<protein>
    <submittedName>
        <fullName evidence="5">Nematode cuticle collagen N-terminal domain-containing protein</fullName>
    </submittedName>
</protein>
<feature type="compositionally biased region" description="Basic and acidic residues" evidence="2">
    <location>
        <begin position="151"/>
        <end position="163"/>
    </location>
</feature>
<dbReference type="InterPro" id="IPR008160">
    <property type="entry name" value="Collagen"/>
</dbReference>
<organism evidence="4 5">
    <name type="scientific">Meloidogyne floridensis</name>
    <dbReference type="NCBI Taxonomy" id="298350"/>
    <lineage>
        <taxon>Eukaryota</taxon>
        <taxon>Metazoa</taxon>
        <taxon>Ecdysozoa</taxon>
        <taxon>Nematoda</taxon>
        <taxon>Chromadorea</taxon>
        <taxon>Rhabditida</taxon>
        <taxon>Tylenchina</taxon>
        <taxon>Tylenchomorpha</taxon>
        <taxon>Tylenchoidea</taxon>
        <taxon>Meloidogynidae</taxon>
        <taxon>Meloidogyninae</taxon>
        <taxon>Meloidogyne</taxon>
    </lineage>
</organism>
<feature type="region of interest" description="Disordered" evidence="2">
    <location>
        <begin position="125"/>
        <end position="252"/>
    </location>
</feature>
<dbReference type="PANTHER" id="PTHR24637">
    <property type="entry name" value="COLLAGEN"/>
    <property type="match status" value="1"/>
</dbReference>
<accession>A0A915NPZ0</accession>
<dbReference type="SMART" id="SM01088">
    <property type="entry name" value="Col_cuticle_N"/>
    <property type="match status" value="1"/>
</dbReference>
<evidence type="ECO:0000256" key="2">
    <source>
        <dbReference type="SAM" id="MobiDB-lite"/>
    </source>
</evidence>
<evidence type="ECO:0000256" key="1">
    <source>
        <dbReference type="ARBA" id="ARBA00022737"/>
    </source>
</evidence>
<feature type="compositionally biased region" description="Basic and acidic residues" evidence="2">
    <location>
        <begin position="66"/>
        <end position="81"/>
    </location>
</feature>
<dbReference type="WBParaSite" id="scf7180000419775.g4303">
    <property type="protein sequence ID" value="scf7180000419775.g4303"/>
    <property type="gene ID" value="scf7180000419775.g4303"/>
</dbReference>
<dbReference type="GO" id="GO:0042302">
    <property type="term" value="F:structural constituent of cuticle"/>
    <property type="evidence" value="ECO:0007669"/>
    <property type="project" value="InterPro"/>
</dbReference>
<evidence type="ECO:0000313" key="4">
    <source>
        <dbReference type="Proteomes" id="UP000887560"/>
    </source>
</evidence>
<name>A0A915NPZ0_9BILA</name>
<feature type="region of interest" description="Disordered" evidence="2">
    <location>
        <begin position="64"/>
        <end position="110"/>
    </location>
</feature>
<dbReference type="AlphaFoldDB" id="A0A915NPZ0"/>